<evidence type="ECO:0000256" key="1">
    <source>
        <dbReference type="ARBA" id="ARBA00004141"/>
    </source>
</evidence>
<evidence type="ECO:0000313" key="7">
    <source>
        <dbReference type="EMBL" id="TXG38881.1"/>
    </source>
</evidence>
<dbReference type="GO" id="GO:0016020">
    <property type="term" value="C:membrane"/>
    <property type="evidence" value="ECO:0007669"/>
    <property type="project" value="UniProtKB-SubCell"/>
</dbReference>
<dbReference type="PANTHER" id="PTHR37422:SF17">
    <property type="entry name" value="O-ANTIGEN LIGASE"/>
    <property type="match status" value="1"/>
</dbReference>
<feature type="transmembrane region" description="Helical" evidence="5">
    <location>
        <begin position="169"/>
        <end position="188"/>
    </location>
</feature>
<dbReference type="PANTHER" id="PTHR37422">
    <property type="entry name" value="TEICHURONIC ACID BIOSYNTHESIS PROTEIN TUAE"/>
    <property type="match status" value="1"/>
</dbReference>
<feature type="transmembrane region" description="Helical" evidence="5">
    <location>
        <begin position="379"/>
        <end position="397"/>
    </location>
</feature>
<comment type="subcellular location">
    <subcellularLocation>
        <location evidence="1">Membrane</location>
        <topology evidence="1">Multi-pass membrane protein</topology>
    </subcellularLocation>
</comment>
<name>A0A5C7GLV1_9FLAO</name>
<evidence type="ECO:0000256" key="3">
    <source>
        <dbReference type="ARBA" id="ARBA00022989"/>
    </source>
</evidence>
<dbReference type="AlphaFoldDB" id="A0A5C7GLV1"/>
<feature type="transmembrane region" description="Helical" evidence="5">
    <location>
        <begin position="287"/>
        <end position="305"/>
    </location>
</feature>
<evidence type="ECO:0000256" key="2">
    <source>
        <dbReference type="ARBA" id="ARBA00022692"/>
    </source>
</evidence>
<feature type="transmembrane region" description="Helical" evidence="5">
    <location>
        <begin position="12"/>
        <end position="29"/>
    </location>
</feature>
<evidence type="ECO:0000313" key="8">
    <source>
        <dbReference type="Proteomes" id="UP000321080"/>
    </source>
</evidence>
<feature type="transmembrane region" description="Helical" evidence="5">
    <location>
        <begin position="208"/>
        <end position="228"/>
    </location>
</feature>
<feature type="transmembrane region" description="Helical" evidence="5">
    <location>
        <begin position="87"/>
        <end position="104"/>
    </location>
</feature>
<dbReference type="GO" id="GO:0016874">
    <property type="term" value="F:ligase activity"/>
    <property type="evidence" value="ECO:0007669"/>
    <property type="project" value="UniProtKB-KW"/>
</dbReference>
<keyword evidence="4 5" id="KW-0472">Membrane</keyword>
<keyword evidence="8" id="KW-1185">Reference proteome</keyword>
<feature type="transmembrane region" description="Helical" evidence="5">
    <location>
        <begin position="260"/>
        <end position="280"/>
    </location>
</feature>
<keyword evidence="2 5" id="KW-0812">Transmembrane</keyword>
<proteinExistence type="predicted"/>
<reference evidence="7 8" key="1">
    <citation type="submission" date="2019-08" db="EMBL/GenBank/DDBJ databases">
        <title>Seonamhaeicola sediminis sp. nov., isolated from marine sediment.</title>
        <authorList>
            <person name="Cao W.R."/>
        </authorList>
    </citation>
    <scope>NUCLEOTIDE SEQUENCE [LARGE SCALE GENOMIC DNA]</scope>
    <source>
        <strain evidence="7 8">1505</strain>
    </source>
</reference>
<dbReference type="InterPro" id="IPR051533">
    <property type="entry name" value="WaaL-like"/>
</dbReference>
<feature type="transmembrane region" description="Helical" evidence="5">
    <location>
        <begin position="409"/>
        <end position="427"/>
    </location>
</feature>
<feature type="transmembrane region" description="Helical" evidence="5">
    <location>
        <begin position="111"/>
        <end position="133"/>
    </location>
</feature>
<dbReference type="Proteomes" id="UP000321080">
    <property type="component" value="Unassembled WGS sequence"/>
</dbReference>
<accession>A0A5C7GLV1</accession>
<keyword evidence="3 5" id="KW-1133">Transmembrane helix</keyword>
<sequence>MSPRISRSLPDNYIALVLFHIALGFIFYFQESISKLYFLVVMCYFIIHIVLEPSARKVQTIFLGCAYFTGAEVLFRMTDGGIAYEASKYLVILFMLMGMFFKGLNGKGYPYFFYLILLVPSILVASGTLSYFVNFRTNIAFVLSGPVCLGIAALFCYERKVTNRQLLDIIMYLSLPAISMTTYLFLYNPSVKDKLSGAVSNAALSGGFGPNQVSTALGLGMFAMVVRLFMKSPTLFLKVLNLIILGAMTFRAIVTFSRGGVFAAIIVIGAFLGTLFYHASNKMRNQIVVSFFLLMLTSGLSWVVSSNQTRGLIDKRYANENSKGIKKGDITTGRLTLFKEEIEGFLSSPFLGIGASRVKDRRVEAYGTQLPSHNEIGRLLSEHGILGIIIIMILIIKPIGFRTGNKRNYYFYAFLAFWFATINHSGMRIAAPSLLYAFALLNVVPERVYRKTIEGKRKAKESSSSSVITT</sequence>
<feature type="transmembrane region" description="Helical" evidence="5">
    <location>
        <begin position="235"/>
        <end position="254"/>
    </location>
</feature>
<dbReference type="Pfam" id="PF04932">
    <property type="entry name" value="Wzy_C"/>
    <property type="match status" value="1"/>
</dbReference>
<dbReference type="RefSeq" id="WP_147766362.1">
    <property type="nucleotide sequence ID" value="NZ_VRKQ01000008.1"/>
</dbReference>
<dbReference type="InterPro" id="IPR007016">
    <property type="entry name" value="O-antigen_ligase-rel_domated"/>
</dbReference>
<dbReference type="EMBL" id="VRKQ01000008">
    <property type="protein sequence ID" value="TXG38881.1"/>
    <property type="molecule type" value="Genomic_DNA"/>
</dbReference>
<evidence type="ECO:0000256" key="4">
    <source>
        <dbReference type="ARBA" id="ARBA00023136"/>
    </source>
</evidence>
<dbReference type="OrthoDB" id="1118890at2"/>
<organism evidence="7 8">
    <name type="scientific">Seonamhaeicola maritimus</name>
    <dbReference type="NCBI Taxonomy" id="2591822"/>
    <lineage>
        <taxon>Bacteria</taxon>
        <taxon>Pseudomonadati</taxon>
        <taxon>Bacteroidota</taxon>
        <taxon>Flavobacteriia</taxon>
        <taxon>Flavobacteriales</taxon>
        <taxon>Flavobacteriaceae</taxon>
    </lineage>
</organism>
<feature type="transmembrane region" description="Helical" evidence="5">
    <location>
        <begin position="139"/>
        <end position="157"/>
    </location>
</feature>
<gene>
    <name evidence="7" type="ORF">FUA22_03040</name>
</gene>
<feature type="transmembrane region" description="Helical" evidence="5">
    <location>
        <begin position="58"/>
        <end position="75"/>
    </location>
</feature>
<evidence type="ECO:0000259" key="6">
    <source>
        <dbReference type="Pfam" id="PF04932"/>
    </source>
</evidence>
<keyword evidence="7" id="KW-0436">Ligase</keyword>
<protein>
    <submittedName>
        <fullName evidence="7">O-antigen ligase domain-containing protein</fullName>
    </submittedName>
</protein>
<evidence type="ECO:0000256" key="5">
    <source>
        <dbReference type="SAM" id="Phobius"/>
    </source>
</evidence>
<feature type="domain" description="O-antigen ligase-related" evidence="6">
    <location>
        <begin position="245"/>
        <end position="391"/>
    </location>
</feature>
<comment type="caution">
    <text evidence="7">The sequence shown here is derived from an EMBL/GenBank/DDBJ whole genome shotgun (WGS) entry which is preliminary data.</text>
</comment>
<feature type="transmembrane region" description="Helical" evidence="5">
    <location>
        <begin position="35"/>
        <end position="51"/>
    </location>
</feature>